<comment type="caution">
    <text evidence="1">The sequence shown here is derived from an EMBL/GenBank/DDBJ whole genome shotgun (WGS) entry which is preliminary data.</text>
</comment>
<evidence type="ECO:0000313" key="1">
    <source>
        <dbReference type="EMBL" id="KAK1460275.1"/>
    </source>
</evidence>
<dbReference type="AlphaFoldDB" id="A0AAI9UP72"/>
<proteinExistence type="predicted"/>
<keyword evidence="2" id="KW-1185">Reference proteome</keyword>
<protein>
    <submittedName>
        <fullName evidence="1">Uncharacterized protein</fullName>
    </submittedName>
</protein>
<name>A0AAI9UP72_9PEZI</name>
<evidence type="ECO:0000313" key="2">
    <source>
        <dbReference type="Proteomes" id="UP001239795"/>
    </source>
</evidence>
<dbReference type="EMBL" id="MLGG01000013">
    <property type="protein sequence ID" value="KAK1460275.1"/>
    <property type="molecule type" value="Genomic_DNA"/>
</dbReference>
<sequence>MSSRLRQPSFLARTIAGAKRWFDASAWRRCTRTTNDTLIAFVTGSVVLGHAPSVQTYLGQCPVQ</sequence>
<reference evidence="1 2" key="1">
    <citation type="submission" date="2016-10" db="EMBL/GenBank/DDBJ databases">
        <title>The genome sequence of Colletotrichum fioriniae PJ7.</title>
        <authorList>
            <person name="Baroncelli R."/>
        </authorList>
    </citation>
    <scope>NUCLEOTIDE SEQUENCE [LARGE SCALE GENOMIC DNA]</scope>
    <source>
        <strain evidence="1">Col 31</strain>
    </source>
</reference>
<organism evidence="1 2">
    <name type="scientific">Colletotrichum melonis</name>
    <dbReference type="NCBI Taxonomy" id="1209925"/>
    <lineage>
        <taxon>Eukaryota</taxon>
        <taxon>Fungi</taxon>
        <taxon>Dikarya</taxon>
        <taxon>Ascomycota</taxon>
        <taxon>Pezizomycotina</taxon>
        <taxon>Sordariomycetes</taxon>
        <taxon>Hypocreomycetidae</taxon>
        <taxon>Glomerellales</taxon>
        <taxon>Glomerellaceae</taxon>
        <taxon>Colletotrichum</taxon>
        <taxon>Colletotrichum acutatum species complex</taxon>
    </lineage>
</organism>
<accession>A0AAI9UP72</accession>
<dbReference type="Proteomes" id="UP001239795">
    <property type="component" value="Unassembled WGS sequence"/>
</dbReference>
<gene>
    <name evidence="1" type="ORF">CMEL01_03274</name>
</gene>